<accession>A0A1X1TM69</accession>
<dbReference type="STRING" id="126673.AWC01_01100"/>
<proteinExistence type="predicted"/>
<keyword evidence="3" id="KW-1185">Reference proteome</keyword>
<evidence type="ECO:0000313" key="1">
    <source>
        <dbReference type="EMBL" id="BBZ06653.1"/>
    </source>
</evidence>
<dbReference type="AlphaFoldDB" id="A0A1X1TM69"/>
<gene>
    <name evidence="2" type="ORF">AWC01_01100</name>
    <name evidence="1" type="ORF">MDOR_08220</name>
</gene>
<sequence>MLADTEAIRALARTDTAHSADLAAAAAELAAVPVTTAAPSLGPVGARFLTALSDAAAAGSAEAAALAESFAGGSAAARSSAAAYDEAQLRAAALLGS</sequence>
<reference evidence="1" key="3">
    <citation type="submission" date="2020-02" db="EMBL/GenBank/DDBJ databases">
        <authorList>
            <person name="Matsumoto Y."/>
            <person name="Motooka D."/>
            <person name="Nakamura S."/>
        </authorList>
    </citation>
    <scope>NUCLEOTIDE SEQUENCE</scope>
    <source>
        <strain evidence="1">JCM 12405</strain>
    </source>
</reference>
<organism evidence="2 3">
    <name type="scientific">Mycolicibacterium doricum</name>
    <dbReference type="NCBI Taxonomy" id="126673"/>
    <lineage>
        <taxon>Bacteria</taxon>
        <taxon>Bacillati</taxon>
        <taxon>Actinomycetota</taxon>
        <taxon>Actinomycetes</taxon>
        <taxon>Mycobacteriales</taxon>
        <taxon>Mycobacteriaceae</taxon>
        <taxon>Mycolicibacterium</taxon>
    </lineage>
</organism>
<dbReference type="RefSeq" id="WP_085187091.1">
    <property type="nucleotide sequence ID" value="NZ_AP022605.1"/>
</dbReference>
<dbReference type="KEGG" id="mdr:MDOR_08220"/>
<protein>
    <recommendedName>
        <fullName evidence="5">ESX-1 secretion-associated protein</fullName>
    </recommendedName>
</protein>
<name>A0A1X1TM69_9MYCO</name>
<evidence type="ECO:0000313" key="3">
    <source>
        <dbReference type="Proteomes" id="UP000193564"/>
    </source>
</evidence>
<dbReference type="Proteomes" id="UP000193564">
    <property type="component" value="Unassembled WGS sequence"/>
</dbReference>
<reference evidence="1 4" key="2">
    <citation type="journal article" date="2019" name="Emerg. Microbes Infect.">
        <title>Comprehensive subspecies identification of 175 nontuberculous mycobacteria species based on 7547 genomic profiles.</title>
        <authorList>
            <person name="Matsumoto Y."/>
            <person name="Kinjo T."/>
            <person name="Motooka D."/>
            <person name="Nabeya D."/>
            <person name="Jung N."/>
            <person name="Uechi K."/>
            <person name="Horii T."/>
            <person name="Iida T."/>
            <person name="Fujita J."/>
            <person name="Nakamura S."/>
        </authorList>
    </citation>
    <scope>NUCLEOTIDE SEQUENCE [LARGE SCALE GENOMIC DNA]</scope>
    <source>
        <strain evidence="1 4">JCM 12405</strain>
    </source>
</reference>
<evidence type="ECO:0000313" key="4">
    <source>
        <dbReference type="Proteomes" id="UP000467201"/>
    </source>
</evidence>
<dbReference type="EMBL" id="AP022605">
    <property type="protein sequence ID" value="BBZ06653.1"/>
    <property type="molecule type" value="Genomic_DNA"/>
</dbReference>
<dbReference type="EMBL" id="LQOS01000005">
    <property type="protein sequence ID" value="ORV45633.1"/>
    <property type="molecule type" value="Genomic_DNA"/>
</dbReference>
<dbReference type="Proteomes" id="UP000467201">
    <property type="component" value="Chromosome"/>
</dbReference>
<evidence type="ECO:0008006" key="5">
    <source>
        <dbReference type="Google" id="ProtNLM"/>
    </source>
</evidence>
<reference evidence="2 3" key="1">
    <citation type="submission" date="2016-01" db="EMBL/GenBank/DDBJ databases">
        <title>The new phylogeny of the genus Mycobacterium.</title>
        <authorList>
            <person name="Tarcisio F."/>
            <person name="Conor M."/>
            <person name="Antonella G."/>
            <person name="Elisabetta G."/>
            <person name="Giulia F.S."/>
            <person name="Sara T."/>
            <person name="Anna F."/>
            <person name="Clotilde B."/>
            <person name="Roberto B."/>
            <person name="Veronica D.S."/>
            <person name="Fabio R."/>
            <person name="Monica P."/>
            <person name="Olivier J."/>
            <person name="Enrico T."/>
            <person name="Nicola S."/>
        </authorList>
    </citation>
    <scope>NUCLEOTIDE SEQUENCE [LARGE SCALE GENOMIC DNA]</scope>
    <source>
        <strain evidence="2 3">DSM 44339</strain>
    </source>
</reference>
<evidence type="ECO:0000313" key="2">
    <source>
        <dbReference type="EMBL" id="ORV45633.1"/>
    </source>
</evidence>